<feature type="compositionally biased region" description="Low complexity" evidence="1">
    <location>
        <begin position="46"/>
        <end position="71"/>
    </location>
</feature>
<evidence type="ECO:0000313" key="3">
    <source>
        <dbReference type="Proteomes" id="UP000503447"/>
    </source>
</evidence>
<dbReference type="KEGG" id="ftj:FTUN_5063"/>
<name>A0A6M5YUB5_9BACT</name>
<organism evidence="2 3">
    <name type="scientific">Frigoriglobus tundricola</name>
    <dbReference type="NCBI Taxonomy" id="2774151"/>
    <lineage>
        <taxon>Bacteria</taxon>
        <taxon>Pseudomonadati</taxon>
        <taxon>Planctomycetota</taxon>
        <taxon>Planctomycetia</taxon>
        <taxon>Gemmatales</taxon>
        <taxon>Gemmataceae</taxon>
        <taxon>Frigoriglobus</taxon>
    </lineage>
</organism>
<feature type="region of interest" description="Disordered" evidence="1">
    <location>
        <begin position="1"/>
        <end position="25"/>
    </location>
</feature>
<dbReference type="AlphaFoldDB" id="A0A6M5YUB5"/>
<accession>A0A6M5YUB5</accession>
<reference evidence="3" key="1">
    <citation type="submission" date="2020-05" db="EMBL/GenBank/DDBJ databases">
        <title>Frigoriglobus tundricola gen. nov., sp. nov., a psychrotolerant cellulolytic planctomycete of the family Gemmataceae with two divergent copies of 16S rRNA gene.</title>
        <authorList>
            <person name="Kulichevskaya I.S."/>
            <person name="Ivanova A.A."/>
            <person name="Naumoff D.G."/>
            <person name="Beletsky A.V."/>
            <person name="Rijpstra W.I.C."/>
            <person name="Sinninghe Damste J.S."/>
            <person name="Mardanov A.V."/>
            <person name="Ravin N.V."/>
            <person name="Dedysh S.N."/>
        </authorList>
    </citation>
    <scope>NUCLEOTIDE SEQUENCE [LARGE SCALE GENOMIC DNA]</scope>
    <source>
        <strain evidence="3">PL17</strain>
    </source>
</reference>
<feature type="compositionally biased region" description="Pro residues" evidence="1">
    <location>
        <begin position="1"/>
        <end position="10"/>
    </location>
</feature>
<feature type="region of interest" description="Disordered" evidence="1">
    <location>
        <begin position="46"/>
        <end position="130"/>
    </location>
</feature>
<evidence type="ECO:0000313" key="2">
    <source>
        <dbReference type="EMBL" id="QJW97489.1"/>
    </source>
</evidence>
<gene>
    <name evidence="2" type="ORF">FTUN_5063</name>
</gene>
<dbReference type="Proteomes" id="UP000503447">
    <property type="component" value="Chromosome"/>
</dbReference>
<evidence type="ECO:0000256" key="1">
    <source>
        <dbReference type="SAM" id="MobiDB-lite"/>
    </source>
</evidence>
<dbReference type="EMBL" id="CP053452">
    <property type="protein sequence ID" value="QJW97489.1"/>
    <property type="molecule type" value="Genomic_DNA"/>
</dbReference>
<proteinExistence type="predicted"/>
<keyword evidence="3" id="KW-1185">Reference proteome</keyword>
<sequence length="130" mass="13200">MRPKSPPPVPENEIFSLDPEEMPPVKPTEAVFSLDADDYQPAPVPAAVQKADPAPASGAVPAVAGTADATPAPAPDAPKPALSDSAVVEVPPSKPGFGSGVSPALGQADTRRPRLKITIVKPGEKSPLAK</sequence>
<protein>
    <submittedName>
        <fullName evidence="2">Uncharacterized protein</fullName>
    </submittedName>
</protein>